<proteinExistence type="predicted"/>
<dbReference type="HOGENOM" id="CLU_051340_0_0_10"/>
<dbReference type="AlphaFoldDB" id="T2KKX0"/>
<gene>
    <name evidence="1" type="ORF">BN863_18300</name>
</gene>
<dbReference type="PATRIC" id="fig|1347342.6.peg.1834"/>
<evidence type="ECO:0000313" key="2">
    <source>
        <dbReference type="Proteomes" id="UP000016160"/>
    </source>
</evidence>
<dbReference type="EMBL" id="HG315671">
    <property type="protein sequence ID" value="CDF79542.1"/>
    <property type="molecule type" value="Genomic_DNA"/>
</dbReference>
<dbReference type="STRING" id="1347342.BN863_18300"/>
<dbReference type="InterPro" id="IPR027375">
    <property type="entry name" value="DKNYY"/>
</dbReference>
<protein>
    <recommendedName>
        <fullName evidence="3">DKNYY family protein</fullName>
    </recommendedName>
</protein>
<sequence>MGNWFELGNSKVDADVASFEPLAREFAKDKDHVFYKDYIIDAEVDRSTFRAGEAIAYDTNHVYIPLEMVSYDIQDTLKTDDQLFIVAGADPETFERLDDWDWGKDAKNWFYNYRTIAVDYESFTPINTNFCKDINQVYIRTSSEILPCNIDAKTLKIINDRYVADARYIYDYVAWQNQKEVNTLHTFSYEDFERIDGTDSDYLYFDNQVIYDGILIEDATRATFKVLDSPTKAYAKNDQYVYYSGKKICGADVESFRLYDYDQYARDKNHVYCWGIKMEGVDIESFGPKEKTVGYIVIKTTPMQEAK</sequence>
<reference evidence="1 2" key="1">
    <citation type="journal article" date="2013" name="Appl. Environ. Microbiol.">
        <title>The genome of the alga-associated marine flavobacterium Formosa agariphila KMM 3901T reveals a broad potential for degradation of algal polysaccharides.</title>
        <authorList>
            <person name="Mann A.J."/>
            <person name="Hahnke R.L."/>
            <person name="Huang S."/>
            <person name="Werner J."/>
            <person name="Xing P."/>
            <person name="Barbeyron T."/>
            <person name="Huettel B."/>
            <person name="Stueber K."/>
            <person name="Reinhardt R."/>
            <person name="Harder J."/>
            <person name="Gloeckner F.O."/>
            <person name="Amann R.I."/>
            <person name="Teeling H."/>
        </authorList>
    </citation>
    <scope>NUCLEOTIDE SEQUENCE [LARGE SCALE GENOMIC DNA]</scope>
    <source>
        <strain evidence="2">DSM 15362 / KCTC 12365 / LMG 23005 / KMM 3901</strain>
    </source>
</reference>
<keyword evidence="2" id="KW-1185">Reference proteome</keyword>
<dbReference type="Proteomes" id="UP000016160">
    <property type="component" value="Chromosome"/>
</dbReference>
<name>T2KKX0_FORAG</name>
<dbReference type="eggNOG" id="COG0515">
    <property type="taxonomic scope" value="Bacteria"/>
</dbReference>
<dbReference type="Pfam" id="PF13644">
    <property type="entry name" value="DKNYY"/>
    <property type="match status" value="2"/>
</dbReference>
<evidence type="ECO:0008006" key="3">
    <source>
        <dbReference type="Google" id="ProtNLM"/>
    </source>
</evidence>
<organism evidence="1 2">
    <name type="scientific">Formosa agariphila (strain DSM 15362 / KCTC 12365 / LMG 23005 / KMM 3901 / M-2Alg 35-1)</name>
    <dbReference type="NCBI Taxonomy" id="1347342"/>
    <lineage>
        <taxon>Bacteria</taxon>
        <taxon>Pseudomonadati</taxon>
        <taxon>Bacteroidota</taxon>
        <taxon>Flavobacteriia</taxon>
        <taxon>Flavobacteriales</taxon>
        <taxon>Flavobacteriaceae</taxon>
        <taxon>Formosa</taxon>
    </lineage>
</organism>
<accession>T2KKX0</accession>
<evidence type="ECO:0000313" key="1">
    <source>
        <dbReference type="EMBL" id="CDF79542.1"/>
    </source>
</evidence>